<evidence type="ECO:0000256" key="7">
    <source>
        <dbReference type="ARBA" id="ARBA00022723"/>
    </source>
</evidence>
<evidence type="ECO:0000313" key="16">
    <source>
        <dbReference type="EMBL" id="WOL04205.1"/>
    </source>
</evidence>
<name>A0AAQ3KAV2_9LILI</name>
<dbReference type="FunFam" id="2.60.120.10:FF:000025">
    <property type="entry name" value="germin-like protein subfamily 2 member 1"/>
    <property type="match status" value="1"/>
</dbReference>
<dbReference type="PRINTS" id="PR00325">
    <property type="entry name" value="GERMIN"/>
</dbReference>
<evidence type="ECO:0000256" key="11">
    <source>
        <dbReference type="PIRSR" id="PIRSR601929-1"/>
    </source>
</evidence>
<dbReference type="SMART" id="SM00835">
    <property type="entry name" value="Cupin_1"/>
    <property type="match status" value="1"/>
</dbReference>
<dbReference type="GO" id="GO:2000280">
    <property type="term" value="P:regulation of root development"/>
    <property type="evidence" value="ECO:0007669"/>
    <property type="project" value="UniProtKB-ARBA"/>
</dbReference>
<evidence type="ECO:0000256" key="6">
    <source>
        <dbReference type="ARBA" id="ARBA00022525"/>
    </source>
</evidence>
<dbReference type="InterPro" id="IPR011051">
    <property type="entry name" value="RmlC_Cupin_sf"/>
</dbReference>
<dbReference type="Pfam" id="PF00190">
    <property type="entry name" value="Cupin_1"/>
    <property type="match status" value="1"/>
</dbReference>
<feature type="binding site" evidence="12">
    <location>
        <position position="116"/>
    </location>
    <ligand>
        <name>Mn(2+)</name>
        <dbReference type="ChEBI" id="CHEBI:29035"/>
    </ligand>
</feature>
<accession>A0AAQ3KAV2</accession>
<proteinExistence type="inferred from homology"/>
<dbReference type="InterPro" id="IPR006045">
    <property type="entry name" value="Cupin_1"/>
</dbReference>
<keyword evidence="7 11" id="KW-0479">Metal-binding</keyword>
<comment type="function">
    <text evidence="1">May play a role in plant defense. Probably has no oxalate oxidase activity even if the active site is conserved.</text>
</comment>
<feature type="binding site" evidence="11">
    <location>
        <position position="111"/>
    </location>
    <ligand>
        <name>oxalate</name>
        <dbReference type="ChEBI" id="CHEBI:30623"/>
    </ligand>
</feature>
<feature type="signal peptide" evidence="14">
    <location>
        <begin position="1"/>
        <end position="24"/>
    </location>
</feature>
<evidence type="ECO:0000256" key="4">
    <source>
        <dbReference type="ARBA" id="ARBA00011268"/>
    </source>
</evidence>
<comment type="similarity">
    <text evidence="3">Belongs to the germin family.</text>
</comment>
<dbReference type="GO" id="GO:0030145">
    <property type="term" value="F:manganese ion binding"/>
    <property type="evidence" value="ECO:0007669"/>
    <property type="project" value="InterPro"/>
</dbReference>
<reference evidence="16 17" key="1">
    <citation type="submission" date="2023-10" db="EMBL/GenBank/DDBJ databases">
        <title>Chromosome-scale genome assembly provides insights into flower coloration mechanisms of Canna indica.</title>
        <authorList>
            <person name="Li C."/>
        </authorList>
    </citation>
    <scope>NUCLEOTIDE SEQUENCE [LARGE SCALE GENOMIC DNA]</scope>
    <source>
        <tissue evidence="16">Flower</tissue>
    </source>
</reference>
<dbReference type="SUPFAM" id="SSF51182">
    <property type="entry name" value="RmlC-like cupins"/>
    <property type="match status" value="1"/>
</dbReference>
<dbReference type="Gene3D" id="2.60.120.10">
    <property type="entry name" value="Jelly Rolls"/>
    <property type="match status" value="1"/>
</dbReference>
<comment type="subcellular location">
    <subcellularLocation>
        <location evidence="2">Secreted</location>
        <location evidence="2">Extracellular space</location>
        <location evidence="2">Apoplast</location>
    </subcellularLocation>
</comment>
<feature type="binding site" evidence="11">
    <location>
        <position position="101"/>
    </location>
    <ligand>
        <name>oxalate</name>
        <dbReference type="ChEBI" id="CHEBI:30623"/>
    </ligand>
</feature>
<feature type="disulfide bond" evidence="13">
    <location>
        <begin position="34"/>
        <end position="51"/>
    </location>
</feature>
<protein>
    <submittedName>
        <fullName evidence="16">Germin-like protein 3-8</fullName>
    </submittedName>
</protein>
<evidence type="ECO:0000256" key="8">
    <source>
        <dbReference type="ARBA" id="ARBA00022729"/>
    </source>
</evidence>
<dbReference type="PANTHER" id="PTHR31238">
    <property type="entry name" value="GERMIN-LIKE PROTEIN SUBFAMILY 3 MEMBER 3"/>
    <property type="match status" value="1"/>
</dbReference>
<sequence>MEYAKPLLLLFLSSSLLLLSPTRAADPDPLQDFCVADTADNPAVSVNGFPCKPASAVTVDDFVFDGLAKEGNTSASIFGASITPANVLSFPALNTLGVSMNRVDIAPGGVNPPHIHPRATELLLLLRGRLLVGFVSTENKLFAKVLKPGENFVAPKGLVHFQYNVGEEKAFAITAFDSQFPGVVVAAPSLFAATPAIPDEVLTKALQVHHRIIALKYLSIFDPLLAYCYDRRRNPVPLEDDSSTEVAISTYIRTNYDDLPSSHDHLLPYFPNRLTGMGPMGEFVVGAIGRCMMAFNDDRPMARGSPSQCAVVHGREQLGSAIPLPS</sequence>
<evidence type="ECO:0000256" key="3">
    <source>
        <dbReference type="ARBA" id="ARBA00007456"/>
    </source>
</evidence>
<evidence type="ECO:0000256" key="10">
    <source>
        <dbReference type="ARBA" id="ARBA00023211"/>
    </source>
</evidence>
<evidence type="ECO:0000256" key="2">
    <source>
        <dbReference type="ARBA" id="ARBA00004271"/>
    </source>
</evidence>
<dbReference type="EMBL" id="CP136893">
    <property type="protein sequence ID" value="WOL04205.1"/>
    <property type="molecule type" value="Genomic_DNA"/>
</dbReference>
<dbReference type="GO" id="GO:0010497">
    <property type="term" value="P:plasmodesmata-mediated intercellular transport"/>
    <property type="evidence" value="ECO:0007669"/>
    <property type="project" value="UniProtKB-ARBA"/>
</dbReference>
<keyword evidence="8 14" id="KW-0732">Signal</keyword>
<dbReference type="GO" id="GO:0009506">
    <property type="term" value="C:plasmodesma"/>
    <property type="evidence" value="ECO:0007669"/>
    <property type="project" value="UniProtKB-ARBA"/>
</dbReference>
<feature type="binding site" evidence="12">
    <location>
        <position position="114"/>
    </location>
    <ligand>
        <name>Mn(2+)</name>
        <dbReference type="ChEBI" id="CHEBI:29035"/>
    </ligand>
</feature>
<dbReference type="AlphaFoldDB" id="A0AAQ3KAV2"/>
<evidence type="ECO:0000256" key="12">
    <source>
        <dbReference type="PIRSR" id="PIRSR601929-2"/>
    </source>
</evidence>
<keyword evidence="9 13" id="KW-1015">Disulfide bond</keyword>
<evidence type="ECO:0000259" key="15">
    <source>
        <dbReference type="SMART" id="SM00835"/>
    </source>
</evidence>
<keyword evidence="10 11" id="KW-0464">Manganese</keyword>
<evidence type="ECO:0000256" key="9">
    <source>
        <dbReference type="ARBA" id="ARBA00023157"/>
    </source>
</evidence>
<feature type="binding site" evidence="11">
    <location>
        <position position="121"/>
    </location>
    <ligand>
        <name>oxalate</name>
        <dbReference type="ChEBI" id="CHEBI:30623"/>
    </ligand>
</feature>
<dbReference type="InterPro" id="IPR019780">
    <property type="entry name" value="Germin_Mn-BS"/>
</dbReference>
<evidence type="ECO:0000256" key="5">
    <source>
        <dbReference type="ARBA" id="ARBA00022523"/>
    </source>
</evidence>
<feature type="binding site" evidence="12">
    <location>
        <position position="160"/>
    </location>
    <ligand>
        <name>Mn(2+)</name>
        <dbReference type="ChEBI" id="CHEBI:29035"/>
    </ligand>
</feature>
<comment type="subunit">
    <text evidence="4">Oligomer (believed to be a pentamer but probably hexamer).</text>
</comment>
<dbReference type="GO" id="GO:0048046">
    <property type="term" value="C:apoplast"/>
    <property type="evidence" value="ECO:0007669"/>
    <property type="project" value="UniProtKB-SubCell"/>
</dbReference>
<keyword evidence="6" id="KW-0964">Secreted</keyword>
<dbReference type="InterPro" id="IPR001929">
    <property type="entry name" value="Germin"/>
</dbReference>
<gene>
    <name evidence="16" type="ORF">Cni_G12926</name>
</gene>
<feature type="domain" description="Cupin type-1" evidence="15">
    <location>
        <begin position="65"/>
        <end position="214"/>
    </location>
</feature>
<feature type="binding site" evidence="11">
    <location>
        <position position="116"/>
    </location>
    <ligand>
        <name>oxalate</name>
        <dbReference type="ChEBI" id="CHEBI:30623"/>
    </ligand>
</feature>
<dbReference type="PROSITE" id="PS00725">
    <property type="entry name" value="GERMIN"/>
    <property type="match status" value="1"/>
</dbReference>
<dbReference type="InterPro" id="IPR014710">
    <property type="entry name" value="RmlC-like_jellyroll"/>
</dbReference>
<keyword evidence="5" id="KW-0052">Apoplast</keyword>
<evidence type="ECO:0000256" key="1">
    <source>
        <dbReference type="ARBA" id="ARBA00003629"/>
    </source>
</evidence>
<evidence type="ECO:0000256" key="14">
    <source>
        <dbReference type="SAM" id="SignalP"/>
    </source>
</evidence>
<organism evidence="16 17">
    <name type="scientific">Canna indica</name>
    <name type="common">Indian-shot</name>
    <dbReference type="NCBI Taxonomy" id="4628"/>
    <lineage>
        <taxon>Eukaryota</taxon>
        <taxon>Viridiplantae</taxon>
        <taxon>Streptophyta</taxon>
        <taxon>Embryophyta</taxon>
        <taxon>Tracheophyta</taxon>
        <taxon>Spermatophyta</taxon>
        <taxon>Magnoliopsida</taxon>
        <taxon>Liliopsida</taxon>
        <taxon>Zingiberales</taxon>
        <taxon>Cannaceae</taxon>
        <taxon>Canna</taxon>
    </lineage>
</organism>
<keyword evidence="17" id="KW-1185">Reference proteome</keyword>
<evidence type="ECO:0000313" key="17">
    <source>
        <dbReference type="Proteomes" id="UP001327560"/>
    </source>
</evidence>
<feature type="chain" id="PRO_5042845207" evidence="14">
    <location>
        <begin position="25"/>
        <end position="326"/>
    </location>
</feature>
<dbReference type="Proteomes" id="UP001327560">
    <property type="component" value="Chromosome 4"/>
</dbReference>
<dbReference type="CDD" id="cd02241">
    <property type="entry name" value="cupin_OxOx"/>
    <property type="match status" value="1"/>
</dbReference>
<feature type="binding site" evidence="12">
    <location>
        <position position="121"/>
    </location>
    <ligand>
        <name>Mn(2+)</name>
        <dbReference type="ChEBI" id="CHEBI:29035"/>
    </ligand>
</feature>
<evidence type="ECO:0000256" key="13">
    <source>
        <dbReference type="PIRSR" id="PIRSR601929-3"/>
    </source>
</evidence>